<dbReference type="PROSITE" id="PS00552">
    <property type="entry name" value="HTH_MERR_1"/>
    <property type="match status" value="1"/>
</dbReference>
<gene>
    <name evidence="7" type="ORF">AM592_20125</name>
</gene>
<evidence type="ECO:0000313" key="7">
    <source>
        <dbReference type="EMBL" id="ALC83580.1"/>
    </source>
</evidence>
<dbReference type="InterPro" id="IPR000551">
    <property type="entry name" value="MerR-type_HTH_dom"/>
</dbReference>
<dbReference type="Proteomes" id="UP000067625">
    <property type="component" value="Chromosome"/>
</dbReference>
<dbReference type="GO" id="GO:0003700">
    <property type="term" value="F:DNA-binding transcription factor activity"/>
    <property type="evidence" value="ECO:0007669"/>
    <property type="project" value="InterPro"/>
</dbReference>
<keyword evidence="5" id="KW-0175">Coiled coil</keyword>
<evidence type="ECO:0000259" key="6">
    <source>
        <dbReference type="PROSITE" id="PS50937"/>
    </source>
</evidence>
<evidence type="ECO:0000256" key="1">
    <source>
        <dbReference type="ARBA" id="ARBA00022491"/>
    </source>
</evidence>
<name>A0A0M4FXC2_9BACI</name>
<keyword evidence="3" id="KW-0238">DNA-binding</keyword>
<dbReference type="OrthoDB" id="9811174at2"/>
<dbReference type="AlphaFoldDB" id="A0A0M4FXC2"/>
<evidence type="ECO:0000256" key="5">
    <source>
        <dbReference type="SAM" id="Coils"/>
    </source>
</evidence>
<organism evidence="7 8">
    <name type="scientific">Bacillus gobiensis</name>
    <dbReference type="NCBI Taxonomy" id="1441095"/>
    <lineage>
        <taxon>Bacteria</taxon>
        <taxon>Bacillati</taxon>
        <taxon>Bacillota</taxon>
        <taxon>Bacilli</taxon>
        <taxon>Bacillales</taxon>
        <taxon>Bacillaceae</taxon>
        <taxon>Bacillus</taxon>
    </lineage>
</organism>
<dbReference type="STRING" id="1441095.AM592_20125"/>
<dbReference type="SUPFAM" id="SSF46955">
    <property type="entry name" value="Putative DNA-binding domain"/>
    <property type="match status" value="1"/>
</dbReference>
<evidence type="ECO:0000256" key="2">
    <source>
        <dbReference type="ARBA" id="ARBA00023015"/>
    </source>
</evidence>
<dbReference type="PANTHER" id="PTHR30204">
    <property type="entry name" value="REDOX-CYCLING DRUG-SENSING TRANSCRIPTIONAL ACTIVATOR SOXR"/>
    <property type="match status" value="1"/>
</dbReference>
<dbReference type="Gene3D" id="1.10.1660.10">
    <property type="match status" value="1"/>
</dbReference>
<keyword evidence="4" id="KW-0804">Transcription</keyword>
<dbReference type="CDD" id="cd01109">
    <property type="entry name" value="HTH_YyaN"/>
    <property type="match status" value="1"/>
</dbReference>
<protein>
    <submittedName>
        <fullName evidence="7">Transcriptional regulator</fullName>
    </submittedName>
</protein>
<dbReference type="PATRIC" id="fig|1441095.3.peg.4454"/>
<evidence type="ECO:0000256" key="4">
    <source>
        <dbReference type="ARBA" id="ARBA00023163"/>
    </source>
</evidence>
<dbReference type="PROSITE" id="PS50937">
    <property type="entry name" value="HTH_MERR_2"/>
    <property type="match status" value="1"/>
</dbReference>
<feature type="domain" description="HTH merR-type" evidence="6">
    <location>
        <begin position="1"/>
        <end position="73"/>
    </location>
</feature>
<proteinExistence type="predicted"/>
<evidence type="ECO:0000313" key="8">
    <source>
        <dbReference type="Proteomes" id="UP000067625"/>
    </source>
</evidence>
<dbReference type="EMBL" id="CP012600">
    <property type="protein sequence ID" value="ALC83580.1"/>
    <property type="molecule type" value="Genomic_DNA"/>
</dbReference>
<keyword evidence="2" id="KW-0805">Transcription regulation</keyword>
<keyword evidence="8" id="KW-1185">Reference proteome</keyword>
<reference evidence="8" key="1">
    <citation type="submission" date="2015-08" db="EMBL/GenBank/DDBJ databases">
        <title>Genome sequencing project for genomic taxonomy and phylogenomics of Bacillus-like bacteria.</title>
        <authorList>
            <person name="Liu B."/>
            <person name="Wang J."/>
            <person name="Zhu Y."/>
            <person name="Liu G."/>
            <person name="Chen Q."/>
            <person name="Chen Z."/>
            <person name="Lan J."/>
            <person name="Che J."/>
            <person name="Ge C."/>
            <person name="Shi H."/>
            <person name="Pan Z."/>
            <person name="Liu X."/>
        </authorList>
    </citation>
    <scope>NUCLEOTIDE SEQUENCE [LARGE SCALE GENOMIC DNA]</scope>
    <source>
        <strain evidence="8">FJAT-4402</strain>
    </source>
</reference>
<accession>A0A0M4FXC2</accession>
<reference evidence="7 8" key="2">
    <citation type="journal article" date="2016" name="Int. J. Syst. Evol. Microbiol.">
        <title>Bacillus gobiensis sp. nov., isolated from a soil sample.</title>
        <authorList>
            <person name="Liu B."/>
            <person name="Liu G.H."/>
            <person name="Cetin S."/>
            <person name="Schumann P."/>
            <person name="Pan Z.Z."/>
            <person name="Chen Q.Q."/>
        </authorList>
    </citation>
    <scope>NUCLEOTIDE SEQUENCE [LARGE SCALE GENOMIC DNA]</scope>
    <source>
        <strain evidence="7 8">FJAT-4402</strain>
    </source>
</reference>
<dbReference type="PANTHER" id="PTHR30204:SF69">
    <property type="entry name" value="MERR-FAMILY TRANSCRIPTIONAL REGULATOR"/>
    <property type="match status" value="1"/>
</dbReference>
<sequence length="148" mass="17383">MYSIGEIAKLTGITAFTLRYYEKIGLLPKPQRQNGKEDGIRRYDDRDLQFIRFIHGLKDTGMKLEDIATYVEEGCLLARNDWETDDWKEDIYETLNKRIQLLETHEDHLDRQIKKLEAMKTAAREKRVYYLARLKEKGQEPGSKKTGG</sequence>
<dbReference type="InterPro" id="IPR047057">
    <property type="entry name" value="MerR_fam"/>
</dbReference>
<keyword evidence="1" id="KW-0678">Repressor</keyword>
<dbReference type="GO" id="GO:0003677">
    <property type="term" value="F:DNA binding"/>
    <property type="evidence" value="ECO:0007669"/>
    <property type="project" value="UniProtKB-KW"/>
</dbReference>
<dbReference type="Pfam" id="PF13411">
    <property type="entry name" value="MerR_1"/>
    <property type="match status" value="1"/>
</dbReference>
<evidence type="ECO:0000256" key="3">
    <source>
        <dbReference type="ARBA" id="ARBA00023125"/>
    </source>
</evidence>
<dbReference type="SMART" id="SM00422">
    <property type="entry name" value="HTH_MERR"/>
    <property type="match status" value="1"/>
</dbReference>
<feature type="coiled-coil region" evidence="5">
    <location>
        <begin position="99"/>
        <end position="126"/>
    </location>
</feature>
<dbReference type="InterPro" id="IPR009061">
    <property type="entry name" value="DNA-bd_dom_put_sf"/>
</dbReference>